<evidence type="ECO:0000259" key="2">
    <source>
        <dbReference type="PROSITE" id="PS50887"/>
    </source>
</evidence>
<name>A0A7H8Q9T5_9BACL</name>
<reference evidence="4" key="2">
    <citation type="submission" date="2020-06" db="EMBL/GenBank/DDBJ databases">
        <title>Isolation of Planomicrobium glaciei.</title>
        <authorList>
            <person name="Malisova L."/>
            <person name="Safrankova R."/>
            <person name="Jakubu V."/>
            <person name="Spanelova P."/>
        </authorList>
    </citation>
    <scope>NUCLEOTIDE SEQUENCE [LARGE SCALE GENOMIC DNA]</scope>
    <source>
        <strain evidence="4">NRL-ATB46093</strain>
    </source>
</reference>
<dbReference type="AlphaFoldDB" id="A0A7H8Q9T5"/>
<dbReference type="GO" id="GO:1902201">
    <property type="term" value="P:negative regulation of bacterial-type flagellum-dependent cell motility"/>
    <property type="evidence" value="ECO:0007669"/>
    <property type="project" value="TreeGrafter"/>
</dbReference>
<organism evidence="3 4">
    <name type="scientific">Planococcus glaciei</name>
    <dbReference type="NCBI Taxonomy" id="459472"/>
    <lineage>
        <taxon>Bacteria</taxon>
        <taxon>Bacillati</taxon>
        <taxon>Bacillota</taxon>
        <taxon>Bacilli</taxon>
        <taxon>Bacillales</taxon>
        <taxon>Caryophanaceae</taxon>
        <taxon>Planococcus</taxon>
    </lineage>
</organism>
<dbReference type="GO" id="GO:0043709">
    <property type="term" value="P:cell adhesion involved in single-species biofilm formation"/>
    <property type="evidence" value="ECO:0007669"/>
    <property type="project" value="TreeGrafter"/>
</dbReference>
<keyword evidence="4" id="KW-1185">Reference proteome</keyword>
<keyword evidence="1" id="KW-0175">Coiled coil</keyword>
<feature type="coiled-coil region" evidence="1">
    <location>
        <begin position="105"/>
        <end position="160"/>
    </location>
</feature>
<dbReference type="CDD" id="cd01949">
    <property type="entry name" value="GGDEF"/>
    <property type="match status" value="1"/>
</dbReference>
<evidence type="ECO:0000313" key="4">
    <source>
        <dbReference type="Proteomes" id="UP000509222"/>
    </source>
</evidence>
<accession>A0A7H8Q9T5</accession>
<evidence type="ECO:0000256" key="1">
    <source>
        <dbReference type="SAM" id="Coils"/>
    </source>
</evidence>
<dbReference type="GO" id="GO:0005886">
    <property type="term" value="C:plasma membrane"/>
    <property type="evidence" value="ECO:0007669"/>
    <property type="project" value="TreeGrafter"/>
</dbReference>
<dbReference type="Pfam" id="PF00990">
    <property type="entry name" value="GGDEF"/>
    <property type="match status" value="1"/>
</dbReference>
<protein>
    <submittedName>
        <fullName evidence="3">Diguanylate cyclase</fullName>
    </submittedName>
</protein>
<proteinExistence type="predicted"/>
<dbReference type="InterPro" id="IPR000160">
    <property type="entry name" value="GGDEF_dom"/>
</dbReference>
<dbReference type="PROSITE" id="PS50887">
    <property type="entry name" value="GGDEF"/>
    <property type="match status" value="1"/>
</dbReference>
<dbReference type="EMBL" id="CP051177">
    <property type="protein sequence ID" value="QKX49993.1"/>
    <property type="molecule type" value="Genomic_DNA"/>
</dbReference>
<dbReference type="InterPro" id="IPR043128">
    <property type="entry name" value="Rev_trsase/Diguanyl_cyclase"/>
</dbReference>
<evidence type="ECO:0000313" key="3">
    <source>
        <dbReference type="EMBL" id="QKX49993.1"/>
    </source>
</evidence>
<sequence>MDEQLNLAPFCYLVIDENYKILEMNAAMRELAGAEEHVPGNVHNLLTVASRVYFQTYFMPSIALHGRVDEMFLTLKGAAGPVPVLMNTVKRNGLYECALIPMTIRGEYEKELLLAKRNAEKINREAAEAYAKLQNLLAEVEQKQRELEELNANLQQMTTTDPLTGLKNRRYLEEALSEMAGQAEAGKPLALLVIDIDFFKRVNDTYGHQMGDAVLQELSWKLLHEANGRGIAARMGGEEFVILLPDSARSKAQAFAEELRGKIEQGEWVHIPVTVSIGVAIFEPGDNADSLFARADEALYASKNAGRNRVTVA</sequence>
<dbReference type="GO" id="GO:0052621">
    <property type="term" value="F:diguanylate cyclase activity"/>
    <property type="evidence" value="ECO:0007669"/>
    <property type="project" value="TreeGrafter"/>
</dbReference>
<dbReference type="PANTHER" id="PTHR45138">
    <property type="entry name" value="REGULATORY COMPONENTS OF SENSORY TRANSDUCTION SYSTEM"/>
    <property type="match status" value="1"/>
</dbReference>
<dbReference type="InterPro" id="IPR029787">
    <property type="entry name" value="Nucleotide_cyclase"/>
</dbReference>
<dbReference type="PANTHER" id="PTHR45138:SF9">
    <property type="entry name" value="DIGUANYLATE CYCLASE DGCM-RELATED"/>
    <property type="match status" value="1"/>
</dbReference>
<dbReference type="Gene3D" id="3.30.70.270">
    <property type="match status" value="1"/>
</dbReference>
<dbReference type="Proteomes" id="UP000509222">
    <property type="component" value="Chromosome"/>
</dbReference>
<dbReference type="SMART" id="SM00267">
    <property type="entry name" value="GGDEF"/>
    <property type="match status" value="1"/>
</dbReference>
<dbReference type="InterPro" id="IPR050469">
    <property type="entry name" value="Diguanylate_Cyclase"/>
</dbReference>
<dbReference type="SUPFAM" id="SSF55073">
    <property type="entry name" value="Nucleotide cyclase"/>
    <property type="match status" value="1"/>
</dbReference>
<gene>
    <name evidence="3" type="ORF">HF394_04950</name>
</gene>
<dbReference type="FunFam" id="3.30.70.270:FF:000001">
    <property type="entry name" value="Diguanylate cyclase domain protein"/>
    <property type="match status" value="1"/>
</dbReference>
<reference evidence="3 4" key="1">
    <citation type="submission" date="2020-04" db="EMBL/GenBank/DDBJ databases">
        <authorList>
            <person name="Pajer P."/>
            <person name="Broz P."/>
        </authorList>
    </citation>
    <scope>NUCLEOTIDE SEQUENCE [LARGE SCALE GENOMIC DNA]</scope>
    <source>
        <strain evidence="4">NRL-ATB46093</strain>
    </source>
</reference>
<dbReference type="RefSeq" id="WP_176294136.1">
    <property type="nucleotide sequence ID" value="NZ_CP051177.1"/>
</dbReference>
<dbReference type="NCBIfam" id="TIGR00254">
    <property type="entry name" value="GGDEF"/>
    <property type="match status" value="1"/>
</dbReference>
<feature type="domain" description="GGDEF" evidence="2">
    <location>
        <begin position="187"/>
        <end position="313"/>
    </location>
</feature>